<dbReference type="GO" id="GO:0009691">
    <property type="term" value="P:cytokinin biosynthetic process"/>
    <property type="evidence" value="ECO:0007669"/>
    <property type="project" value="UniProtKB-UniRule"/>
</dbReference>
<protein>
    <recommendedName>
        <fullName evidence="2">Cytokinin riboside 5'-monophosphate phosphoribohydrolase</fullName>
        <ecNumber evidence="2">3.2.2.n1</ecNumber>
    </recommendedName>
</protein>
<dbReference type="AlphaFoldDB" id="A0A4R9C1S6"/>
<dbReference type="NCBIfam" id="TIGR00730">
    <property type="entry name" value="Rossman fold protein, TIGR00730 family"/>
    <property type="match status" value="1"/>
</dbReference>
<keyword evidence="4" id="KW-1185">Reference proteome</keyword>
<sequence length="181" mass="20613">MNVLVYLGSKLGNNEIFKDAAVELADWIAFNRYGLVYGGNEKGLMGILAERAISKNVEVIGVMPTYLKEIETVKKNLTQFIETETMQERKDIMREMSEVCIALPGGPGTMEEITEAFSLHLVGQNPNACILFNKNGYYDELKNMYDNMVKNGFLTKEDRSKLLFSEDFDEIDQFIKMVLKK</sequence>
<evidence type="ECO:0000256" key="2">
    <source>
        <dbReference type="RuleBase" id="RU363015"/>
    </source>
</evidence>
<organism evidence="3 4">
    <name type="scientific">Helcococcus ovis</name>
    <dbReference type="NCBI Taxonomy" id="72026"/>
    <lineage>
        <taxon>Bacteria</taxon>
        <taxon>Bacillati</taxon>
        <taxon>Bacillota</taxon>
        <taxon>Tissierellia</taxon>
        <taxon>Tissierellales</taxon>
        <taxon>Peptoniphilaceae</taxon>
        <taxon>Helcococcus</taxon>
    </lineage>
</organism>
<dbReference type="PANTHER" id="PTHR31223">
    <property type="entry name" value="LOG FAMILY PROTEIN YJL055W"/>
    <property type="match status" value="1"/>
</dbReference>
<keyword evidence="2" id="KW-0378">Hydrolase</keyword>
<dbReference type="InterPro" id="IPR031100">
    <property type="entry name" value="LOG_fam"/>
</dbReference>
<dbReference type="SUPFAM" id="SSF102405">
    <property type="entry name" value="MCP/YpsA-like"/>
    <property type="match status" value="1"/>
</dbReference>
<dbReference type="EC" id="3.2.2.n1" evidence="2"/>
<dbReference type="Pfam" id="PF03641">
    <property type="entry name" value="Lysine_decarbox"/>
    <property type="match status" value="1"/>
</dbReference>
<comment type="caution">
    <text evidence="3">The sequence shown here is derived from an EMBL/GenBank/DDBJ whole genome shotgun (WGS) entry which is preliminary data.</text>
</comment>
<evidence type="ECO:0000256" key="1">
    <source>
        <dbReference type="ARBA" id="ARBA00006763"/>
    </source>
</evidence>
<dbReference type="PANTHER" id="PTHR31223:SF70">
    <property type="entry name" value="LOG FAMILY PROTEIN YJL055W"/>
    <property type="match status" value="1"/>
</dbReference>
<comment type="similarity">
    <text evidence="1 2">Belongs to the LOG family.</text>
</comment>
<dbReference type="GO" id="GO:0016799">
    <property type="term" value="F:hydrolase activity, hydrolyzing N-glycosyl compounds"/>
    <property type="evidence" value="ECO:0007669"/>
    <property type="project" value="TreeGrafter"/>
</dbReference>
<dbReference type="RefSeq" id="WP_134744251.1">
    <property type="nucleotide sequence ID" value="NZ_CP119761.1"/>
</dbReference>
<gene>
    <name evidence="3" type="ORF">EQF91_03355</name>
</gene>
<name>A0A4R9C1S6_9FIRM</name>
<accession>A0A4R9C1S6</accession>
<evidence type="ECO:0000313" key="4">
    <source>
        <dbReference type="Proteomes" id="UP000297454"/>
    </source>
</evidence>
<dbReference type="InterPro" id="IPR005269">
    <property type="entry name" value="LOG"/>
</dbReference>
<evidence type="ECO:0000313" key="3">
    <source>
        <dbReference type="EMBL" id="TFF66645.1"/>
    </source>
</evidence>
<dbReference type="EMBL" id="SCFR01000008">
    <property type="protein sequence ID" value="TFF66645.1"/>
    <property type="molecule type" value="Genomic_DNA"/>
</dbReference>
<dbReference type="GO" id="GO:0005829">
    <property type="term" value="C:cytosol"/>
    <property type="evidence" value="ECO:0007669"/>
    <property type="project" value="TreeGrafter"/>
</dbReference>
<proteinExistence type="inferred from homology"/>
<dbReference type="Gene3D" id="3.40.50.450">
    <property type="match status" value="1"/>
</dbReference>
<keyword evidence="2" id="KW-0203">Cytokinin biosynthesis</keyword>
<dbReference type="Proteomes" id="UP000297454">
    <property type="component" value="Unassembled WGS sequence"/>
</dbReference>
<reference evidence="3 4" key="1">
    <citation type="submission" date="2019-01" db="EMBL/GenBank/DDBJ databases">
        <title>Draft Genome Sequences of Helcococcus ovis Strains Isolated from the Uterus and Vagina of Dairy Cows with Metritis.</title>
        <authorList>
            <person name="Cunha F."/>
            <person name="Jeon S.J."/>
            <person name="Kutzer P."/>
            <person name="Galvao K.N."/>
        </authorList>
    </citation>
    <scope>NUCLEOTIDE SEQUENCE [LARGE SCALE GENOMIC DNA]</scope>
    <source>
        <strain evidence="3 4">KG-37</strain>
    </source>
</reference>